<accession>A0AAW2E079</accession>
<proteinExistence type="predicted"/>
<evidence type="ECO:0008006" key="3">
    <source>
        <dbReference type="Google" id="ProtNLM"/>
    </source>
</evidence>
<name>A0AAW2E079_9ROSI</name>
<gene>
    <name evidence="1" type="ORF">SO802_002019</name>
</gene>
<reference evidence="1 2" key="1">
    <citation type="submission" date="2024-01" db="EMBL/GenBank/DDBJ databases">
        <title>A telomere-to-telomere, gap-free genome of sweet tea (Lithocarpus litseifolius).</title>
        <authorList>
            <person name="Zhou J."/>
        </authorList>
    </citation>
    <scope>NUCLEOTIDE SEQUENCE [LARGE SCALE GENOMIC DNA]</scope>
    <source>
        <strain evidence="1">Zhou-2022a</strain>
        <tissue evidence="1">Leaf</tissue>
    </source>
</reference>
<keyword evidence="2" id="KW-1185">Reference proteome</keyword>
<dbReference type="EMBL" id="JAZDWU010000001">
    <property type="protein sequence ID" value="KAL0014950.1"/>
    <property type="molecule type" value="Genomic_DNA"/>
</dbReference>
<dbReference type="PANTHER" id="PTHR37898:SF1">
    <property type="entry name" value="OS05G0540200 PROTEIN"/>
    <property type="match status" value="1"/>
</dbReference>
<sequence>MGDGLGAIGDGVLGNGQWATAWGVGDGRWAIGDGRWAWTIGDGAWASSLFTTASSTKRRHRPTIHSYLIGLTHRQPQTQTHVAVSLRRTSPSASDPPFTLISSLRLIVSLRPRPTPPIRLRPTPPIASDPFLFHRSDPLLCDWGTKGKDPNLLKIIVLMASYLWRKYADYVYTKWERTILWDMVDPYRRPKSFKPLVTIYIAAFYTGVIGSAITEQLHKEKYWEDHPGEAVPLMQPKFYYGPWRIIRGEALTPNP</sequence>
<evidence type="ECO:0000313" key="2">
    <source>
        <dbReference type="Proteomes" id="UP001459277"/>
    </source>
</evidence>
<comment type="caution">
    <text evidence="1">The sequence shown here is derived from an EMBL/GenBank/DDBJ whole genome shotgun (WGS) entry which is preliminary data.</text>
</comment>
<dbReference type="PANTHER" id="PTHR37898">
    <property type="entry name" value="OS05G0540200 PROTEIN"/>
    <property type="match status" value="1"/>
</dbReference>
<organism evidence="1 2">
    <name type="scientific">Lithocarpus litseifolius</name>
    <dbReference type="NCBI Taxonomy" id="425828"/>
    <lineage>
        <taxon>Eukaryota</taxon>
        <taxon>Viridiplantae</taxon>
        <taxon>Streptophyta</taxon>
        <taxon>Embryophyta</taxon>
        <taxon>Tracheophyta</taxon>
        <taxon>Spermatophyta</taxon>
        <taxon>Magnoliopsida</taxon>
        <taxon>eudicotyledons</taxon>
        <taxon>Gunneridae</taxon>
        <taxon>Pentapetalae</taxon>
        <taxon>rosids</taxon>
        <taxon>fabids</taxon>
        <taxon>Fagales</taxon>
        <taxon>Fagaceae</taxon>
        <taxon>Lithocarpus</taxon>
    </lineage>
</organism>
<dbReference type="AlphaFoldDB" id="A0AAW2E079"/>
<dbReference type="Proteomes" id="UP001459277">
    <property type="component" value="Unassembled WGS sequence"/>
</dbReference>
<evidence type="ECO:0000313" key="1">
    <source>
        <dbReference type="EMBL" id="KAL0014950.1"/>
    </source>
</evidence>
<protein>
    <recommendedName>
        <fullName evidence="3">Embryo defective 2752</fullName>
    </recommendedName>
</protein>
<dbReference type="InterPro" id="IPR037759">
    <property type="entry name" value="At4g29660-like"/>
</dbReference>